<evidence type="ECO:0000313" key="2">
    <source>
        <dbReference type="Proteomes" id="UP000828390"/>
    </source>
</evidence>
<protein>
    <submittedName>
        <fullName evidence="1">Uncharacterized protein</fullName>
    </submittedName>
</protein>
<dbReference type="EMBL" id="JAIWYP010000001">
    <property type="protein sequence ID" value="KAH3890940.1"/>
    <property type="molecule type" value="Genomic_DNA"/>
</dbReference>
<comment type="caution">
    <text evidence="1">The sequence shown here is derived from an EMBL/GenBank/DDBJ whole genome shotgun (WGS) entry which is preliminary data.</text>
</comment>
<evidence type="ECO:0000313" key="1">
    <source>
        <dbReference type="EMBL" id="KAH3890940.1"/>
    </source>
</evidence>
<gene>
    <name evidence="1" type="ORF">DPMN_015029</name>
</gene>
<dbReference type="Proteomes" id="UP000828390">
    <property type="component" value="Unassembled WGS sequence"/>
</dbReference>
<name>A0A9D4S549_DREPO</name>
<dbReference type="AlphaFoldDB" id="A0A9D4S549"/>
<reference evidence="1" key="2">
    <citation type="submission" date="2020-11" db="EMBL/GenBank/DDBJ databases">
        <authorList>
            <person name="McCartney M.A."/>
            <person name="Auch B."/>
            <person name="Kono T."/>
            <person name="Mallez S."/>
            <person name="Becker A."/>
            <person name="Gohl D.M."/>
            <person name="Silverstein K.A.T."/>
            <person name="Koren S."/>
            <person name="Bechman K.B."/>
            <person name="Herman A."/>
            <person name="Abrahante J.E."/>
            <person name="Garbe J."/>
        </authorList>
    </citation>
    <scope>NUCLEOTIDE SEQUENCE</scope>
    <source>
        <strain evidence="1">Duluth1</strain>
        <tissue evidence="1">Whole animal</tissue>
    </source>
</reference>
<keyword evidence="2" id="KW-1185">Reference proteome</keyword>
<reference evidence="1" key="1">
    <citation type="journal article" date="2019" name="bioRxiv">
        <title>The Genome of the Zebra Mussel, Dreissena polymorpha: A Resource for Invasive Species Research.</title>
        <authorList>
            <person name="McCartney M.A."/>
            <person name="Auch B."/>
            <person name="Kono T."/>
            <person name="Mallez S."/>
            <person name="Zhang Y."/>
            <person name="Obille A."/>
            <person name="Becker A."/>
            <person name="Abrahante J.E."/>
            <person name="Garbe J."/>
            <person name="Badalamenti J.P."/>
            <person name="Herman A."/>
            <person name="Mangelson H."/>
            <person name="Liachko I."/>
            <person name="Sullivan S."/>
            <person name="Sone E.D."/>
            <person name="Koren S."/>
            <person name="Silverstein K.A.T."/>
            <person name="Beckman K.B."/>
            <person name="Gohl D.M."/>
        </authorList>
    </citation>
    <scope>NUCLEOTIDE SEQUENCE</scope>
    <source>
        <strain evidence="1">Duluth1</strain>
        <tissue evidence="1">Whole animal</tissue>
    </source>
</reference>
<organism evidence="1 2">
    <name type="scientific">Dreissena polymorpha</name>
    <name type="common">Zebra mussel</name>
    <name type="synonym">Mytilus polymorpha</name>
    <dbReference type="NCBI Taxonomy" id="45954"/>
    <lineage>
        <taxon>Eukaryota</taxon>
        <taxon>Metazoa</taxon>
        <taxon>Spiralia</taxon>
        <taxon>Lophotrochozoa</taxon>
        <taxon>Mollusca</taxon>
        <taxon>Bivalvia</taxon>
        <taxon>Autobranchia</taxon>
        <taxon>Heteroconchia</taxon>
        <taxon>Euheterodonta</taxon>
        <taxon>Imparidentia</taxon>
        <taxon>Neoheterodontei</taxon>
        <taxon>Myida</taxon>
        <taxon>Dreissenoidea</taxon>
        <taxon>Dreissenidae</taxon>
        <taxon>Dreissena</taxon>
    </lineage>
</organism>
<sequence length="70" mass="7928">MYARLPVAPFVGARLDSQTPEKSKKCTGDSSIYRKYEDNELTTTQLLRACSHITGLGPDTTHDHIHDEYF</sequence>
<accession>A0A9D4S549</accession>
<proteinExistence type="predicted"/>